<gene>
    <name evidence="2" type="ORF">SAMN04490247_0958</name>
</gene>
<dbReference type="STRING" id="86666.SAMN04490247_0958"/>
<reference evidence="3" key="1">
    <citation type="submission" date="2016-10" db="EMBL/GenBank/DDBJ databases">
        <authorList>
            <person name="Varghese N."/>
            <person name="Submissions S."/>
        </authorList>
    </citation>
    <scope>NUCLEOTIDE SEQUENCE [LARGE SCALE GENOMIC DNA]</scope>
    <source>
        <strain evidence="3">DSM 4771</strain>
    </source>
</reference>
<feature type="transmembrane region" description="Helical" evidence="1">
    <location>
        <begin position="93"/>
        <end position="112"/>
    </location>
</feature>
<keyword evidence="1" id="KW-0472">Membrane</keyword>
<feature type="transmembrane region" description="Helical" evidence="1">
    <location>
        <begin position="70"/>
        <end position="87"/>
    </location>
</feature>
<evidence type="ECO:0000256" key="1">
    <source>
        <dbReference type="SAM" id="Phobius"/>
    </source>
</evidence>
<evidence type="ECO:0000313" key="3">
    <source>
        <dbReference type="Proteomes" id="UP000199225"/>
    </source>
</evidence>
<accession>A0A1G8RD67</accession>
<keyword evidence="1" id="KW-0812">Transmembrane</keyword>
<proteinExistence type="predicted"/>
<name>A0A1G8RD67_9BACI</name>
<dbReference type="EMBL" id="FNEV01000002">
    <property type="protein sequence ID" value="SDJ14793.1"/>
    <property type="molecule type" value="Genomic_DNA"/>
</dbReference>
<sequence length="114" mass="13289">MKTLLSFHSIVHAIFWIGTLLIFFAMNKETTASLLMNGYLMYLVFYVVFLIYVGISKTRKLKWAQLKERIVRFIGWFLSLSAVHYLMNWEIDIWGLAVPLGLSLGLVFSEFMTN</sequence>
<feature type="transmembrane region" description="Helical" evidence="1">
    <location>
        <begin position="7"/>
        <end position="27"/>
    </location>
</feature>
<organism evidence="2 3">
    <name type="scientific">Salimicrobium halophilum</name>
    <dbReference type="NCBI Taxonomy" id="86666"/>
    <lineage>
        <taxon>Bacteria</taxon>
        <taxon>Bacillati</taxon>
        <taxon>Bacillota</taxon>
        <taxon>Bacilli</taxon>
        <taxon>Bacillales</taxon>
        <taxon>Bacillaceae</taxon>
        <taxon>Salimicrobium</taxon>
    </lineage>
</organism>
<dbReference type="AlphaFoldDB" id="A0A1G8RD67"/>
<feature type="transmembrane region" description="Helical" evidence="1">
    <location>
        <begin position="39"/>
        <end position="58"/>
    </location>
</feature>
<protein>
    <submittedName>
        <fullName evidence="2">Uncharacterized protein</fullName>
    </submittedName>
</protein>
<dbReference type="Proteomes" id="UP000199225">
    <property type="component" value="Unassembled WGS sequence"/>
</dbReference>
<keyword evidence="3" id="KW-1185">Reference proteome</keyword>
<keyword evidence="1" id="KW-1133">Transmembrane helix</keyword>
<evidence type="ECO:0000313" key="2">
    <source>
        <dbReference type="EMBL" id="SDJ14793.1"/>
    </source>
</evidence>